<keyword evidence="2" id="KW-1185">Reference proteome</keyword>
<name>A0ABY5CPI1_9GAMM</name>
<reference evidence="1" key="1">
    <citation type="journal article" date="2022" name="BMC Genomics">
        <title>Genome sequence of the entomopathogenic Serratia entomophila isolate 626 and characterisation of the species specific itaconate degradation pathway.</title>
        <authorList>
            <person name="Vaughan A.L."/>
            <person name="Altermann E."/>
            <person name="Glare T.R."/>
            <person name="Hurst M.R.H."/>
        </authorList>
    </citation>
    <scope>NUCLEOTIDE SEQUENCE</scope>
    <source>
        <strain evidence="1">626</strain>
    </source>
</reference>
<dbReference type="Proteomes" id="UP001056873">
    <property type="component" value="Chromosome"/>
</dbReference>
<evidence type="ECO:0000313" key="1">
    <source>
        <dbReference type="EMBL" id="USU99404.1"/>
    </source>
</evidence>
<sequence>MVIICQANGVLRRHRIGVGFTILSGAPFSECSAVFIDEKNGAFFIFVAFKKNGIFINRVHGANQLDDGSCMSGGHLIGAQRPRGVCQSRFFHHTAAL</sequence>
<gene>
    <name evidence="1" type="ORF">KFQ06_15210</name>
</gene>
<proteinExistence type="predicted"/>
<organism evidence="1 2">
    <name type="scientific">Serratia entomophila</name>
    <dbReference type="NCBI Taxonomy" id="42906"/>
    <lineage>
        <taxon>Bacteria</taxon>
        <taxon>Pseudomonadati</taxon>
        <taxon>Pseudomonadota</taxon>
        <taxon>Gammaproteobacteria</taxon>
        <taxon>Enterobacterales</taxon>
        <taxon>Yersiniaceae</taxon>
        <taxon>Serratia</taxon>
    </lineage>
</organism>
<accession>A0ABY5CPI1</accession>
<protein>
    <submittedName>
        <fullName evidence="1">Uncharacterized protein</fullName>
    </submittedName>
</protein>
<dbReference type="RefSeq" id="WP_234585269.1">
    <property type="nucleotide sequence ID" value="NZ_CAMIPG010000006.1"/>
</dbReference>
<dbReference type="EMBL" id="CP074347">
    <property type="protein sequence ID" value="USU99404.1"/>
    <property type="molecule type" value="Genomic_DNA"/>
</dbReference>
<dbReference type="GeneID" id="75023380"/>
<evidence type="ECO:0000313" key="2">
    <source>
        <dbReference type="Proteomes" id="UP001056873"/>
    </source>
</evidence>